<dbReference type="GO" id="GO:0071973">
    <property type="term" value="P:bacterial-type flagellum-dependent cell motility"/>
    <property type="evidence" value="ECO:0007669"/>
    <property type="project" value="TreeGrafter"/>
</dbReference>
<dbReference type="Pfam" id="PF02465">
    <property type="entry name" value="FliD_N"/>
    <property type="match status" value="1"/>
</dbReference>
<dbReference type="GO" id="GO:0007155">
    <property type="term" value="P:cell adhesion"/>
    <property type="evidence" value="ECO:0007669"/>
    <property type="project" value="InterPro"/>
</dbReference>
<keyword evidence="4 6" id="KW-0175">Coiled coil</keyword>
<name>A0A840SCP7_9SPIR</name>
<sequence length="688" mass="76121">MADGIGIPGVSDKYKTNDLVESLMEVERIPLKREQTQLETYQKQQDAWRNVNQKMSTLRDSVKTLYSFENPFNNKLTTSSDENALTVDAGREAEYGSFKIDVVKPATADRFLSGSIDKDLEVPQGQYTFRTGDKSLDFNWKGGKVTDFVAAVNRRGGTTVKASLIGVSADKKSLLIESLKTGNENSLKFENDALKFVKTIDMISEVKPETFSFADSLSKIKDTQTKDAVFQKGMPEISKDNITLQEEAFTVPQRSGFETEIPSQAKNNKDFAISFSYKSDPAQDITDEINQRSSLPSMPEAGKILYGGISVSNSLSDPAMKKDPDWKPLEPISSSHYFFIKDSSGRETEIQPASFKQNEETSMTDVTVNLSDYPDAESLIVRNSSTNSVITVSSFKAFDATKNKGFAPSHAITEAGDAVIKYEGITMTRSSNDIDDVIPHITLHLHDTSEKTVTVKIDPDTESAKDALINFVGNYNQTIAEMNILSSDKSEIISELDYLTSDEQDKAKERLGMFQGDFTLTNGKSSLQRIISSGYRYSTDAQITLLSQIGISTNASTGNRGYNPGQMRGYLEVDEKKLDEMLASNLNEIKNMFGFDSDGDLIIDNGVAFLLDKQLTSWVQSGGIISAKTNALEGNIKSSNSKITRLETQLERKEAELKSKYASMEGTLNNLEAQQNSLNNYSNANNRK</sequence>
<dbReference type="GO" id="GO:0009421">
    <property type="term" value="C:bacterial-type flagellum filament cap"/>
    <property type="evidence" value="ECO:0007669"/>
    <property type="project" value="InterPro"/>
</dbReference>
<evidence type="ECO:0000256" key="3">
    <source>
        <dbReference type="ARBA" id="ARBA00011255"/>
    </source>
</evidence>
<comment type="subcellular location">
    <subcellularLocation>
        <location evidence="1">Bacterial flagellum</location>
    </subcellularLocation>
    <subcellularLocation>
        <location evidence="6">Periplasm</location>
    </subcellularLocation>
    <subcellularLocation>
        <location evidence="6">Periplasmic flagellum</location>
    </subcellularLocation>
</comment>
<accession>A0A840SCP7</accession>
<dbReference type="InterPro" id="IPR040026">
    <property type="entry name" value="FliD"/>
</dbReference>
<dbReference type="RefSeq" id="WP_184651918.1">
    <property type="nucleotide sequence ID" value="NZ_JACHFR010000001.1"/>
</dbReference>
<dbReference type="Pfam" id="PF07195">
    <property type="entry name" value="FliD_C"/>
    <property type="match status" value="1"/>
</dbReference>
<dbReference type="AlphaFoldDB" id="A0A840SCP7"/>
<evidence type="ECO:0000259" key="7">
    <source>
        <dbReference type="Pfam" id="PF02465"/>
    </source>
</evidence>
<dbReference type="InterPro" id="IPR003481">
    <property type="entry name" value="FliD_N"/>
</dbReference>
<keyword evidence="9" id="KW-0966">Cell projection</keyword>
<dbReference type="EMBL" id="JACHFR010000001">
    <property type="protein sequence ID" value="MBB5218500.1"/>
    <property type="molecule type" value="Genomic_DNA"/>
</dbReference>
<evidence type="ECO:0000313" key="12">
    <source>
        <dbReference type="Proteomes" id="UP000593591"/>
    </source>
</evidence>
<reference evidence="9 11" key="2">
    <citation type="submission" date="2020-08" db="EMBL/GenBank/DDBJ databases">
        <title>Genomic Encyclopedia of Type Strains, Phase IV (KMG-IV): sequencing the most valuable type-strain genomes for metagenomic binning, comparative biology and taxonomic classification.</title>
        <authorList>
            <person name="Goeker M."/>
        </authorList>
    </citation>
    <scope>NUCLEOTIDE SEQUENCE [LARGE SCALE GENOMIC DNA]</scope>
    <source>
        <strain evidence="9 11">DSM 103679</strain>
    </source>
</reference>
<gene>
    <name evidence="10" type="ORF">DYE49_04835</name>
    <name evidence="9" type="ORF">HNP77_000844</name>
</gene>
<dbReference type="Proteomes" id="UP000593591">
    <property type="component" value="Chromosome"/>
</dbReference>
<dbReference type="EMBL" id="CP031517">
    <property type="protein sequence ID" value="QOS39814.1"/>
    <property type="molecule type" value="Genomic_DNA"/>
</dbReference>
<dbReference type="GO" id="GO:0055040">
    <property type="term" value="C:periplasmic flagellum"/>
    <property type="evidence" value="ECO:0007669"/>
    <property type="project" value="UniProtKB-SubCell"/>
</dbReference>
<evidence type="ECO:0000256" key="6">
    <source>
        <dbReference type="RuleBase" id="RU362066"/>
    </source>
</evidence>
<keyword evidence="6" id="KW-0574">Periplasm</keyword>
<feature type="domain" description="Flagellar hook-associated protein 2 C-terminal" evidence="8">
    <location>
        <begin position="415"/>
        <end position="672"/>
    </location>
</feature>
<evidence type="ECO:0000259" key="8">
    <source>
        <dbReference type="Pfam" id="PF07195"/>
    </source>
</evidence>
<reference evidence="10 12" key="1">
    <citation type="submission" date="2018-08" db="EMBL/GenBank/DDBJ databases">
        <title>The first complete genome of Treponema rectale (CHPAT), a commensal spirochete of the bovine rectum.</title>
        <authorList>
            <person name="Staton G.J."/>
            <person name="Clegg S.R."/>
            <person name="Carter S.D."/>
            <person name="Radford A.D."/>
            <person name="Darby A."/>
            <person name="Hall N."/>
            <person name="Birtles R.J."/>
            <person name="Evans N.J."/>
        </authorList>
    </citation>
    <scope>NUCLEOTIDE SEQUENCE [LARGE SCALE GENOMIC DNA]</scope>
    <source>
        <strain evidence="10 12">CHPA</strain>
    </source>
</reference>
<feature type="coiled-coil region" evidence="6">
    <location>
        <begin position="636"/>
        <end position="684"/>
    </location>
</feature>
<dbReference type="Proteomes" id="UP000578697">
    <property type="component" value="Unassembled WGS sequence"/>
</dbReference>
<keyword evidence="5 6" id="KW-0975">Bacterial flagellum</keyword>
<dbReference type="InterPro" id="IPR010809">
    <property type="entry name" value="FliD_C"/>
</dbReference>
<dbReference type="PANTHER" id="PTHR30288">
    <property type="entry name" value="FLAGELLAR CAP/ASSEMBLY PROTEIN FLID"/>
    <property type="match status" value="1"/>
</dbReference>
<evidence type="ECO:0000313" key="9">
    <source>
        <dbReference type="EMBL" id="MBB5218500.1"/>
    </source>
</evidence>
<evidence type="ECO:0000256" key="1">
    <source>
        <dbReference type="ARBA" id="ARBA00004365"/>
    </source>
</evidence>
<keyword evidence="11" id="KW-1185">Reference proteome</keyword>
<proteinExistence type="inferred from homology"/>
<dbReference type="PANTHER" id="PTHR30288:SF0">
    <property type="entry name" value="FLAGELLAR HOOK-ASSOCIATED PROTEIN 2"/>
    <property type="match status" value="1"/>
</dbReference>
<comment type="function">
    <text evidence="6">Required for morphogenesis and for the elongation of the flagellar filament by facilitating polymerization of the flagellin monomers at the tip of growing filament. Forms a capping structure, which prevents flagellin subunits (transported through the central channel of the flagellum) from leaking out without polymerization at the distal end.</text>
</comment>
<evidence type="ECO:0000256" key="4">
    <source>
        <dbReference type="ARBA" id="ARBA00023054"/>
    </source>
</evidence>
<feature type="domain" description="Flagellar hook-associated protein 2 N-terminal" evidence="7">
    <location>
        <begin position="14"/>
        <end position="109"/>
    </location>
</feature>
<comment type="similarity">
    <text evidence="2 6">Belongs to the FliD family.</text>
</comment>
<comment type="subunit">
    <text evidence="3 6">Homopentamer.</text>
</comment>
<organism evidence="9 11">
    <name type="scientific">Treponema rectale</name>
    <dbReference type="NCBI Taxonomy" id="744512"/>
    <lineage>
        <taxon>Bacteria</taxon>
        <taxon>Pseudomonadati</taxon>
        <taxon>Spirochaetota</taxon>
        <taxon>Spirochaetia</taxon>
        <taxon>Spirochaetales</taxon>
        <taxon>Treponemataceae</taxon>
        <taxon>Treponema</taxon>
    </lineage>
</organism>
<dbReference type="NCBIfam" id="NF005188">
    <property type="entry name" value="PRK06664.1"/>
    <property type="match status" value="1"/>
</dbReference>
<evidence type="ECO:0000256" key="5">
    <source>
        <dbReference type="ARBA" id="ARBA00023143"/>
    </source>
</evidence>
<evidence type="ECO:0000313" key="10">
    <source>
        <dbReference type="EMBL" id="QOS39814.1"/>
    </source>
</evidence>
<protein>
    <recommendedName>
        <fullName evidence="6">Flagellar hook-associated protein 2</fullName>
        <shortName evidence="6">HAP2</shortName>
    </recommendedName>
    <alternativeName>
        <fullName evidence="6">Flagellar cap protein</fullName>
    </alternativeName>
</protein>
<keyword evidence="9" id="KW-0969">Cilium</keyword>
<dbReference type="KEGG" id="trc:DYE49_04835"/>
<evidence type="ECO:0000256" key="2">
    <source>
        <dbReference type="ARBA" id="ARBA00009764"/>
    </source>
</evidence>
<evidence type="ECO:0000313" key="11">
    <source>
        <dbReference type="Proteomes" id="UP000578697"/>
    </source>
</evidence>
<dbReference type="GO" id="GO:0009424">
    <property type="term" value="C:bacterial-type flagellum hook"/>
    <property type="evidence" value="ECO:0007669"/>
    <property type="project" value="UniProtKB-UniRule"/>
</dbReference>
<keyword evidence="9" id="KW-0282">Flagellum</keyword>